<proteinExistence type="predicted"/>
<dbReference type="InterPro" id="IPR000485">
    <property type="entry name" value="AsnC-type_HTH_dom"/>
</dbReference>
<gene>
    <name evidence="6" type="ORF">B7H23_12805</name>
</gene>
<keyword evidence="1" id="KW-0805">Transcription regulation</keyword>
<dbReference type="RefSeq" id="WP_094077870.1">
    <property type="nucleotide sequence ID" value="NZ_NBYO01000003.1"/>
</dbReference>
<reference evidence="7" key="1">
    <citation type="journal article" date="2017" name="Int. J. Syst. Evol. Microbiol.">
        <title>Notoacmeibacter marinus gen. nov., sp. nov., isolated from the gut of a limpet and proposal of Notoacmeibacteraceae fam. nov. in the order Rhizobiales of the class Alphaproteobacteria.</title>
        <authorList>
            <person name="Huang Z."/>
            <person name="Guo F."/>
            <person name="Lai Q."/>
        </authorList>
    </citation>
    <scope>NUCLEOTIDE SEQUENCE [LARGE SCALE GENOMIC DNA]</scope>
    <source>
        <strain evidence="7">XMTR2A4</strain>
    </source>
</reference>
<feature type="domain" description="HTH asnC-type" evidence="5">
    <location>
        <begin position="12"/>
        <end position="73"/>
    </location>
</feature>
<evidence type="ECO:0000259" key="5">
    <source>
        <dbReference type="PROSITE" id="PS50956"/>
    </source>
</evidence>
<dbReference type="AlphaFoldDB" id="A0A231UTB4"/>
<dbReference type="Pfam" id="PF01037">
    <property type="entry name" value="AsnC_trans_reg"/>
    <property type="match status" value="1"/>
</dbReference>
<dbReference type="PROSITE" id="PS00519">
    <property type="entry name" value="HTH_ASNC_1"/>
    <property type="match status" value="1"/>
</dbReference>
<comment type="caution">
    <text evidence="6">The sequence shown here is derived from an EMBL/GenBank/DDBJ whole genome shotgun (WGS) entry which is preliminary data.</text>
</comment>
<dbReference type="GO" id="GO:0043565">
    <property type="term" value="F:sequence-specific DNA binding"/>
    <property type="evidence" value="ECO:0007669"/>
    <property type="project" value="InterPro"/>
</dbReference>
<evidence type="ECO:0000313" key="7">
    <source>
        <dbReference type="Proteomes" id="UP000215405"/>
    </source>
</evidence>
<name>A0A231UTB4_9HYPH</name>
<dbReference type="SUPFAM" id="SSF54909">
    <property type="entry name" value="Dimeric alpha+beta barrel"/>
    <property type="match status" value="1"/>
</dbReference>
<dbReference type="PRINTS" id="PR00033">
    <property type="entry name" value="HTHASNC"/>
</dbReference>
<dbReference type="InterPro" id="IPR011991">
    <property type="entry name" value="ArsR-like_HTH"/>
</dbReference>
<evidence type="ECO:0000256" key="1">
    <source>
        <dbReference type="ARBA" id="ARBA00023015"/>
    </source>
</evidence>
<dbReference type="Gene3D" id="3.30.70.920">
    <property type="match status" value="1"/>
</dbReference>
<evidence type="ECO:0000256" key="2">
    <source>
        <dbReference type="ARBA" id="ARBA00023125"/>
    </source>
</evidence>
<keyword evidence="3" id="KW-0010">Activator</keyword>
<dbReference type="PANTHER" id="PTHR30154:SF0">
    <property type="entry name" value="LEUCINE-RESPONSIVE REGULATORY PROTEIN"/>
    <property type="match status" value="1"/>
</dbReference>
<evidence type="ECO:0000256" key="4">
    <source>
        <dbReference type="ARBA" id="ARBA00023163"/>
    </source>
</evidence>
<sequence>MQNIEPNGEIALDWADRAILDELSRDARLSMTELAKRVGLSKTPVSSRVRRMEDAGVITGYRVGLSWQKLGLGHICFVEVRLTDTRQKALQAFNKAVKDIPEVEECHMIAGGYDYLLKVRTKNIETFRSILGECISALPHVASSSSYVAMEAVKSGS</sequence>
<dbReference type="SMART" id="SM00344">
    <property type="entry name" value="HTH_ASNC"/>
    <property type="match status" value="1"/>
</dbReference>
<organism evidence="6 7">
    <name type="scientific">Notoacmeibacter marinus</name>
    <dbReference type="NCBI Taxonomy" id="1876515"/>
    <lineage>
        <taxon>Bacteria</taxon>
        <taxon>Pseudomonadati</taxon>
        <taxon>Pseudomonadota</taxon>
        <taxon>Alphaproteobacteria</taxon>
        <taxon>Hyphomicrobiales</taxon>
        <taxon>Notoacmeibacteraceae</taxon>
        <taxon>Notoacmeibacter</taxon>
    </lineage>
</organism>
<dbReference type="FunFam" id="1.10.10.10:FF:000186">
    <property type="entry name" value="AsnC family transcriptional regulator"/>
    <property type="match status" value="1"/>
</dbReference>
<dbReference type="Gene3D" id="1.10.10.10">
    <property type="entry name" value="Winged helix-like DNA-binding domain superfamily/Winged helix DNA-binding domain"/>
    <property type="match status" value="1"/>
</dbReference>
<dbReference type="InterPro" id="IPR036388">
    <property type="entry name" value="WH-like_DNA-bd_sf"/>
</dbReference>
<dbReference type="Proteomes" id="UP000215405">
    <property type="component" value="Unassembled WGS sequence"/>
</dbReference>
<dbReference type="GO" id="GO:0006355">
    <property type="term" value="P:regulation of DNA-templated transcription"/>
    <property type="evidence" value="ECO:0007669"/>
    <property type="project" value="UniProtKB-ARBA"/>
</dbReference>
<dbReference type="PROSITE" id="PS50956">
    <property type="entry name" value="HTH_ASNC_2"/>
    <property type="match status" value="1"/>
</dbReference>
<dbReference type="InterPro" id="IPR011008">
    <property type="entry name" value="Dimeric_a/b-barrel"/>
</dbReference>
<dbReference type="PANTHER" id="PTHR30154">
    <property type="entry name" value="LEUCINE-RESPONSIVE REGULATORY PROTEIN"/>
    <property type="match status" value="1"/>
</dbReference>
<dbReference type="GO" id="GO:0043200">
    <property type="term" value="P:response to amino acid"/>
    <property type="evidence" value="ECO:0007669"/>
    <property type="project" value="TreeGrafter"/>
</dbReference>
<keyword evidence="7" id="KW-1185">Reference proteome</keyword>
<dbReference type="InterPro" id="IPR019888">
    <property type="entry name" value="Tscrpt_reg_AsnC-like"/>
</dbReference>
<dbReference type="GO" id="GO:0005829">
    <property type="term" value="C:cytosol"/>
    <property type="evidence" value="ECO:0007669"/>
    <property type="project" value="TreeGrafter"/>
</dbReference>
<dbReference type="InterPro" id="IPR019885">
    <property type="entry name" value="Tscrpt_reg_HTH_AsnC-type_CS"/>
</dbReference>
<dbReference type="Pfam" id="PF13412">
    <property type="entry name" value="HTH_24"/>
    <property type="match status" value="1"/>
</dbReference>
<evidence type="ECO:0000256" key="3">
    <source>
        <dbReference type="ARBA" id="ARBA00023159"/>
    </source>
</evidence>
<dbReference type="EMBL" id="NBYO01000003">
    <property type="protein sequence ID" value="OXS99080.1"/>
    <property type="molecule type" value="Genomic_DNA"/>
</dbReference>
<dbReference type="InterPro" id="IPR036390">
    <property type="entry name" value="WH_DNA-bd_sf"/>
</dbReference>
<keyword evidence="4" id="KW-0804">Transcription</keyword>
<protein>
    <recommendedName>
        <fullName evidence="5">HTH asnC-type domain-containing protein</fullName>
    </recommendedName>
</protein>
<dbReference type="InterPro" id="IPR019887">
    <property type="entry name" value="Tscrpt_reg_AsnC/Lrp_C"/>
</dbReference>
<evidence type="ECO:0000313" key="6">
    <source>
        <dbReference type="EMBL" id="OXS99080.1"/>
    </source>
</evidence>
<accession>A0A231UTB4</accession>
<dbReference type="CDD" id="cd00090">
    <property type="entry name" value="HTH_ARSR"/>
    <property type="match status" value="1"/>
</dbReference>
<keyword evidence="2" id="KW-0238">DNA-binding</keyword>
<dbReference type="SUPFAM" id="SSF46785">
    <property type="entry name" value="Winged helix' DNA-binding domain"/>
    <property type="match status" value="1"/>
</dbReference>